<comment type="caution">
    <text evidence="1">The sequence shown here is derived from an EMBL/GenBank/DDBJ whole genome shotgun (WGS) entry which is preliminary data.</text>
</comment>
<reference evidence="1" key="1">
    <citation type="journal article" date="2014" name="Front. Microbiol.">
        <title>High frequency of phylogenetically diverse reductive dehalogenase-homologous genes in deep subseafloor sedimentary metagenomes.</title>
        <authorList>
            <person name="Kawai M."/>
            <person name="Futagami T."/>
            <person name="Toyoda A."/>
            <person name="Takaki Y."/>
            <person name="Nishi S."/>
            <person name="Hori S."/>
            <person name="Arai W."/>
            <person name="Tsubouchi T."/>
            <person name="Morono Y."/>
            <person name="Uchiyama I."/>
            <person name="Ito T."/>
            <person name="Fujiyama A."/>
            <person name="Inagaki F."/>
            <person name="Takami H."/>
        </authorList>
    </citation>
    <scope>NUCLEOTIDE SEQUENCE</scope>
    <source>
        <strain evidence="1">Expedition CK06-06</strain>
    </source>
</reference>
<dbReference type="EMBL" id="BARS01047788">
    <property type="protein sequence ID" value="GAG29711.1"/>
    <property type="molecule type" value="Genomic_DNA"/>
</dbReference>
<accession>X0XY83</accession>
<name>X0XY83_9ZZZZ</name>
<protein>
    <submittedName>
        <fullName evidence="1">Uncharacterized protein</fullName>
    </submittedName>
</protein>
<evidence type="ECO:0000313" key="1">
    <source>
        <dbReference type="EMBL" id="GAG29711.1"/>
    </source>
</evidence>
<gene>
    <name evidence="1" type="ORF">S01H1_71732</name>
</gene>
<sequence>MLLLGLIVLYPFHWAPQGLAAPYAEQDYHGSFSTDFFFPYLEYNEKDGTIAGFDWDASSDLGEHQLSAHGGIG</sequence>
<proteinExistence type="predicted"/>
<organism evidence="1">
    <name type="scientific">marine sediment metagenome</name>
    <dbReference type="NCBI Taxonomy" id="412755"/>
    <lineage>
        <taxon>unclassified sequences</taxon>
        <taxon>metagenomes</taxon>
        <taxon>ecological metagenomes</taxon>
    </lineage>
</organism>
<dbReference type="AlphaFoldDB" id="X0XY83"/>
<feature type="non-terminal residue" evidence="1">
    <location>
        <position position="73"/>
    </location>
</feature>